<evidence type="ECO:0000313" key="2">
    <source>
        <dbReference type="EMBL" id="KAF0909185.1"/>
    </source>
</evidence>
<feature type="region of interest" description="Disordered" evidence="1">
    <location>
        <begin position="1"/>
        <end position="38"/>
    </location>
</feature>
<accession>A0A6G1D8W0</accession>
<feature type="compositionally biased region" description="Polar residues" evidence="1">
    <location>
        <begin position="27"/>
        <end position="38"/>
    </location>
</feature>
<protein>
    <submittedName>
        <fullName evidence="2">Uncharacterized protein</fullName>
    </submittedName>
</protein>
<evidence type="ECO:0000256" key="1">
    <source>
        <dbReference type="SAM" id="MobiDB-lite"/>
    </source>
</evidence>
<evidence type="ECO:0000313" key="3">
    <source>
        <dbReference type="Proteomes" id="UP000479710"/>
    </source>
</evidence>
<gene>
    <name evidence="2" type="ORF">E2562_032233</name>
</gene>
<dbReference type="AlphaFoldDB" id="A0A6G1D8W0"/>
<comment type="caution">
    <text evidence="2">The sequence shown here is derived from an EMBL/GenBank/DDBJ whole genome shotgun (WGS) entry which is preliminary data.</text>
</comment>
<dbReference type="Proteomes" id="UP000479710">
    <property type="component" value="Unassembled WGS sequence"/>
</dbReference>
<proteinExistence type="predicted"/>
<dbReference type="EMBL" id="SPHZ02000007">
    <property type="protein sequence ID" value="KAF0909185.1"/>
    <property type="molecule type" value="Genomic_DNA"/>
</dbReference>
<sequence length="73" mass="8035">MRNLSSFDSGRGRGTSSLHSPKPQEARSATDNAETKTTTVAADIKHRTLMASLHRLAVATTHMSKLAMEWILR</sequence>
<organism evidence="2 3">
    <name type="scientific">Oryza meyeriana var. granulata</name>
    <dbReference type="NCBI Taxonomy" id="110450"/>
    <lineage>
        <taxon>Eukaryota</taxon>
        <taxon>Viridiplantae</taxon>
        <taxon>Streptophyta</taxon>
        <taxon>Embryophyta</taxon>
        <taxon>Tracheophyta</taxon>
        <taxon>Spermatophyta</taxon>
        <taxon>Magnoliopsida</taxon>
        <taxon>Liliopsida</taxon>
        <taxon>Poales</taxon>
        <taxon>Poaceae</taxon>
        <taxon>BOP clade</taxon>
        <taxon>Oryzoideae</taxon>
        <taxon>Oryzeae</taxon>
        <taxon>Oryzinae</taxon>
        <taxon>Oryza</taxon>
        <taxon>Oryza meyeriana</taxon>
    </lineage>
</organism>
<feature type="compositionally biased region" description="Polar residues" evidence="1">
    <location>
        <begin position="1"/>
        <end position="19"/>
    </location>
</feature>
<name>A0A6G1D8W0_9ORYZ</name>
<keyword evidence="3" id="KW-1185">Reference proteome</keyword>
<reference evidence="2 3" key="1">
    <citation type="submission" date="2019-11" db="EMBL/GenBank/DDBJ databases">
        <title>Whole genome sequence of Oryza granulata.</title>
        <authorList>
            <person name="Li W."/>
        </authorList>
    </citation>
    <scope>NUCLEOTIDE SEQUENCE [LARGE SCALE GENOMIC DNA]</scope>
    <source>
        <strain evidence="3">cv. Menghai</strain>
        <tissue evidence="2">Leaf</tissue>
    </source>
</reference>